<protein>
    <submittedName>
        <fullName evidence="2">Uncharacterized protein</fullName>
    </submittedName>
</protein>
<keyword evidence="3" id="KW-1185">Reference proteome</keyword>
<evidence type="ECO:0000256" key="1">
    <source>
        <dbReference type="SAM" id="MobiDB-lite"/>
    </source>
</evidence>
<dbReference type="Proteomes" id="UP001632038">
    <property type="component" value="Unassembled WGS sequence"/>
</dbReference>
<name>A0ABD3E526_9LAMI</name>
<dbReference type="InterPro" id="IPR012438">
    <property type="entry name" value="DUF1639"/>
</dbReference>
<feature type="compositionally biased region" description="Basic and acidic residues" evidence="1">
    <location>
        <begin position="14"/>
        <end position="31"/>
    </location>
</feature>
<proteinExistence type="predicted"/>
<gene>
    <name evidence="2" type="ORF">CASFOL_005810</name>
</gene>
<comment type="caution">
    <text evidence="2">The sequence shown here is derived from an EMBL/GenBank/DDBJ whole genome shotgun (WGS) entry which is preliminary data.</text>
</comment>
<sequence length="99" mass="11331">MHHTKNGSVSGMPEKAKSTEKKRNRSGEKKEKVCLSINIELSKEEIEKDIFALTGSKPIRRPKKRPRNIQKQVDAVFPGLWLISITPDSYNVPENFLKQ</sequence>
<dbReference type="Pfam" id="PF07797">
    <property type="entry name" value="DUF1639"/>
    <property type="match status" value="1"/>
</dbReference>
<dbReference type="PANTHER" id="PTHR33130">
    <property type="entry name" value="PUTATIVE (DUF1639)-RELATED"/>
    <property type="match status" value="1"/>
</dbReference>
<feature type="region of interest" description="Disordered" evidence="1">
    <location>
        <begin position="1"/>
        <end position="31"/>
    </location>
</feature>
<dbReference type="AlphaFoldDB" id="A0ABD3E526"/>
<dbReference type="PANTHER" id="PTHR33130:SF40">
    <property type="entry name" value="CHROMOGRANIN (DUF1639)"/>
    <property type="match status" value="1"/>
</dbReference>
<evidence type="ECO:0000313" key="3">
    <source>
        <dbReference type="Proteomes" id="UP001632038"/>
    </source>
</evidence>
<evidence type="ECO:0000313" key="2">
    <source>
        <dbReference type="EMBL" id="KAL3649407.1"/>
    </source>
</evidence>
<reference evidence="3" key="1">
    <citation type="journal article" date="2024" name="IScience">
        <title>Strigolactones Initiate the Formation of Haustorium-like Structures in Castilleja.</title>
        <authorList>
            <person name="Buerger M."/>
            <person name="Peterson D."/>
            <person name="Chory J."/>
        </authorList>
    </citation>
    <scope>NUCLEOTIDE SEQUENCE [LARGE SCALE GENOMIC DNA]</scope>
</reference>
<accession>A0ABD3E526</accession>
<dbReference type="EMBL" id="JAVIJP010000007">
    <property type="protein sequence ID" value="KAL3649407.1"/>
    <property type="molecule type" value="Genomic_DNA"/>
</dbReference>
<organism evidence="2 3">
    <name type="scientific">Castilleja foliolosa</name>
    <dbReference type="NCBI Taxonomy" id="1961234"/>
    <lineage>
        <taxon>Eukaryota</taxon>
        <taxon>Viridiplantae</taxon>
        <taxon>Streptophyta</taxon>
        <taxon>Embryophyta</taxon>
        <taxon>Tracheophyta</taxon>
        <taxon>Spermatophyta</taxon>
        <taxon>Magnoliopsida</taxon>
        <taxon>eudicotyledons</taxon>
        <taxon>Gunneridae</taxon>
        <taxon>Pentapetalae</taxon>
        <taxon>asterids</taxon>
        <taxon>lamiids</taxon>
        <taxon>Lamiales</taxon>
        <taxon>Orobanchaceae</taxon>
        <taxon>Pedicularideae</taxon>
        <taxon>Castillejinae</taxon>
        <taxon>Castilleja</taxon>
    </lineage>
</organism>